<evidence type="ECO:0000256" key="4">
    <source>
        <dbReference type="ARBA" id="ARBA00023172"/>
    </source>
</evidence>
<dbReference type="InterPro" id="IPR044068">
    <property type="entry name" value="CB"/>
</dbReference>
<dbReference type="Proteomes" id="UP000245390">
    <property type="component" value="Unassembled WGS sequence"/>
</dbReference>
<dbReference type="GO" id="GO:0003677">
    <property type="term" value="F:DNA binding"/>
    <property type="evidence" value="ECO:0007669"/>
    <property type="project" value="UniProtKB-UniRule"/>
</dbReference>
<dbReference type="Gene3D" id="1.10.150.130">
    <property type="match status" value="1"/>
</dbReference>
<dbReference type="Pfam" id="PF02899">
    <property type="entry name" value="Phage_int_SAM_1"/>
    <property type="match status" value="1"/>
</dbReference>
<dbReference type="EMBL" id="QGGV01000014">
    <property type="protein sequence ID" value="PWK53149.1"/>
    <property type="molecule type" value="Genomic_DNA"/>
</dbReference>
<comment type="caution">
    <text evidence="8">The sequence shown here is derived from an EMBL/GenBank/DDBJ whole genome shotgun (WGS) entry which is preliminary data.</text>
</comment>
<proteinExistence type="predicted"/>
<dbReference type="InterPro" id="IPR010998">
    <property type="entry name" value="Integrase_recombinase_N"/>
</dbReference>
<dbReference type="SUPFAM" id="SSF56349">
    <property type="entry name" value="DNA breaking-rejoining enzymes"/>
    <property type="match status" value="1"/>
</dbReference>
<evidence type="ECO:0000256" key="3">
    <source>
        <dbReference type="ARBA" id="ARBA00023125"/>
    </source>
</evidence>
<feature type="domain" description="Tyr recombinase" evidence="6">
    <location>
        <begin position="108"/>
        <end position="297"/>
    </location>
</feature>
<evidence type="ECO:0000259" key="7">
    <source>
        <dbReference type="PROSITE" id="PS51900"/>
    </source>
</evidence>
<dbReference type="InterPro" id="IPR050090">
    <property type="entry name" value="Tyrosine_recombinase_XerCD"/>
</dbReference>
<dbReference type="AlphaFoldDB" id="A0A316FX52"/>
<evidence type="ECO:0000256" key="5">
    <source>
        <dbReference type="PROSITE-ProRule" id="PRU01248"/>
    </source>
</evidence>
<dbReference type="PANTHER" id="PTHR30349">
    <property type="entry name" value="PHAGE INTEGRASE-RELATED"/>
    <property type="match status" value="1"/>
</dbReference>
<dbReference type="PANTHER" id="PTHR30349:SF81">
    <property type="entry name" value="TYROSINE RECOMBINASE XERC"/>
    <property type="match status" value="1"/>
</dbReference>
<gene>
    <name evidence="8" type="ORF">C8D95_11451</name>
</gene>
<keyword evidence="1" id="KW-0159">Chromosome partition</keyword>
<dbReference type="PROSITE" id="PS51900">
    <property type="entry name" value="CB"/>
    <property type="match status" value="1"/>
</dbReference>
<keyword evidence="4" id="KW-0233">DNA recombination</keyword>
<accession>A0A316FX52</accession>
<dbReference type="OrthoDB" id="7718754at2"/>
<keyword evidence="9" id="KW-1185">Reference proteome</keyword>
<dbReference type="RefSeq" id="WP_109761113.1">
    <property type="nucleotide sequence ID" value="NZ_QGGV01000014.1"/>
</dbReference>
<dbReference type="GO" id="GO:0015074">
    <property type="term" value="P:DNA integration"/>
    <property type="evidence" value="ECO:0007669"/>
    <property type="project" value="UniProtKB-KW"/>
</dbReference>
<dbReference type="SUPFAM" id="SSF47823">
    <property type="entry name" value="lambda integrase-like, N-terminal domain"/>
    <property type="match status" value="1"/>
</dbReference>
<dbReference type="InterPro" id="IPR013762">
    <property type="entry name" value="Integrase-like_cat_sf"/>
</dbReference>
<evidence type="ECO:0000256" key="2">
    <source>
        <dbReference type="ARBA" id="ARBA00022908"/>
    </source>
</evidence>
<dbReference type="InterPro" id="IPR002104">
    <property type="entry name" value="Integrase_catalytic"/>
</dbReference>
<keyword evidence="2" id="KW-0229">DNA integration</keyword>
<dbReference type="GO" id="GO:0006310">
    <property type="term" value="P:DNA recombination"/>
    <property type="evidence" value="ECO:0007669"/>
    <property type="project" value="UniProtKB-KW"/>
</dbReference>
<dbReference type="Pfam" id="PF00589">
    <property type="entry name" value="Phage_integrase"/>
    <property type="match status" value="1"/>
</dbReference>
<keyword evidence="3 5" id="KW-0238">DNA-binding</keyword>
<evidence type="ECO:0000259" key="6">
    <source>
        <dbReference type="PROSITE" id="PS51898"/>
    </source>
</evidence>
<reference evidence="8 9" key="1">
    <citation type="submission" date="2018-05" db="EMBL/GenBank/DDBJ databases">
        <title>Genomic Encyclopedia of Type Strains, Phase IV (KMG-IV): sequencing the most valuable type-strain genomes for metagenomic binning, comparative biology and taxonomic classification.</title>
        <authorList>
            <person name="Goeker M."/>
        </authorList>
    </citation>
    <scope>NUCLEOTIDE SEQUENCE [LARGE SCALE GENOMIC DNA]</scope>
    <source>
        <strain evidence="8 9">DSM 103371</strain>
    </source>
</reference>
<dbReference type="Gene3D" id="1.10.443.10">
    <property type="entry name" value="Intergrase catalytic core"/>
    <property type="match status" value="1"/>
</dbReference>
<organism evidence="8 9">
    <name type="scientific">Silicimonas algicola</name>
    <dbReference type="NCBI Taxonomy" id="1826607"/>
    <lineage>
        <taxon>Bacteria</taxon>
        <taxon>Pseudomonadati</taxon>
        <taxon>Pseudomonadota</taxon>
        <taxon>Alphaproteobacteria</taxon>
        <taxon>Rhodobacterales</taxon>
        <taxon>Paracoccaceae</taxon>
    </lineage>
</organism>
<evidence type="ECO:0000313" key="9">
    <source>
        <dbReference type="Proteomes" id="UP000245390"/>
    </source>
</evidence>
<protein>
    <submittedName>
        <fullName evidence="8">Site-specific recombinase XerD</fullName>
    </submittedName>
</protein>
<dbReference type="InterPro" id="IPR004107">
    <property type="entry name" value="Integrase_SAM-like_N"/>
</dbReference>
<name>A0A316FX52_9RHOB</name>
<dbReference type="InterPro" id="IPR011010">
    <property type="entry name" value="DNA_brk_join_enz"/>
</dbReference>
<feature type="domain" description="Core-binding (CB)" evidence="7">
    <location>
        <begin position="1"/>
        <end position="82"/>
    </location>
</feature>
<dbReference type="KEGG" id="salo:EF888_06040"/>
<dbReference type="PROSITE" id="PS51898">
    <property type="entry name" value="TYR_RECOMBINASE"/>
    <property type="match status" value="1"/>
</dbReference>
<evidence type="ECO:0000313" key="8">
    <source>
        <dbReference type="EMBL" id="PWK53149.1"/>
    </source>
</evidence>
<dbReference type="GO" id="GO:0007059">
    <property type="term" value="P:chromosome segregation"/>
    <property type="evidence" value="ECO:0007669"/>
    <property type="project" value="UniProtKB-KW"/>
</dbReference>
<evidence type="ECO:0000256" key="1">
    <source>
        <dbReference type="ARBA" id="ARBA00022829"/>
    </source>
</evidence>
<sequence length="297" mass="33142">MNTLEWRSEFLRLEGAYSPATMKSYYSDVDIFAAWCAEEGRNVLPATADTVSAFLEAQALGRSMSTVQRRLYSIRKAHRLMRLPDPTLDEEVLLALRRVRRAKNARPKQALALTRDVLDRILRTQPETPVGLRNAALLSLGYELLTRRSELAALRLEDVTWREDGTLRVLIPRSKADQFGQGRLAFTSVSTRERVDAWLSCRGAHISWLFCPIYAGKPIARPLGTSTIRDIVKSSAKAAGYDATFVRDLSGHSMRVGAAQDLLTAGHDTAAIMRAGGWKSVAVLSRYLEAAEHNVWN</sequence>